<dbReference type="AlphaFoldDB" id="A0A9D1MYW5"/>
<proteinExistence type="predicted"/>
<feature type="domain" description="Peptidase M16 C-terminal" evidence="2">
    <location>
        <begin position="160"/>
        <end position="337"/>
    </location>
</feature>
<protein>
    <submittedName>
        <fullName evidence="3">Insulinase family protein</fullName>
    </submittedName>
</protein>
<dbReference type="PANTHER" id="PTHR11851">
    <property type="entry name" value="METALLOPROTEASE"/>
    <property type="match status" value="1"/>
</dbReference>
<evidence type="ECO:0000259" key="2">
    <source>
        <dbReference type="Pfam" id="PF05193"/>
    </source>
</evidence>
<accession>A0A9D1MYW5</accession>
<evidence type="ECO:0000313" key="4">
    <source>
        <dbReference type="Proteomes" id="UP000886748"/>
    </source>
</evidence>
<sequence>MNKIILDNTIPVVLKENKNTPRHAMCFYFKIEEPEKKAGLYTILNRLFLQGTKKRSAAQLAQELDENAIDCYSEMKQDFLRFKLQCLNEDFEKGLEILADIIKNSTLEEFDKEVIKLKGEIQAELDDPKSKALDGFYKNIYKNHPYGHTYTKILEDIDELTKSDVECAYKNLLENSSKIISIAGDFEKDNLEEMLKKHFSDLKNNPDAQSKIPVPQLKENSVVKIVKNDASQAQIIQGWHVPTIYSKDYASIMVMNTMLGSSGLSSRLFLELRDKKGLAYVVRSSYEIYNKAALFNVYIATEPKNIKTCLEGFKVELDKIKNIPVTQEELENAKNNLIGKRQFFTETNLQQSSLMAFYEDKGLGANFEEKLIELVKQVSVQDIQRVANECIKDPFVLTILAPEEYLKEV</sequence>
<gene>
    <name evidence="3" type="ORF">IAD26_02400</name>
</gene>
<organism evidence="3 4">
    <name type="scientific">Candidatus Limenecus avicola</name>
    <dbReference type="NCBI Taxonomy" id="2840847"/>
    <lineage>
        <taxon>Bacteria</taxon>
        <taxon>Bacillati</taxon>
        <taxon>Bacillota</taxon>
        <taxon>Clostridia</taxon>
        <taxon>Eubacteriales</taxon>
        <taxon>Clostridiaceae</taxon>
        <taxon>Clostridiaceae incertae sedis</taxon>
        <taxon>Candidatus Limenecus</taxon>
    </lineage>
</organism>
<evidence type="ECO:0000313" key="3">
    <source>
        <dbReference type="EMBL" id="HIU91965.1"/>
    </source>
</evidence>
<dbReference type="Pfam" id="PF00675">
    <property type="entry name" value="Peptidase_M16"/>
    <property type="match status" value="1"/>
</dbReference>
<dbReference type="EMBL" id="DVOD01000018">
    <property type="protein sequence ID" value="HIU91965.1"/>
    <property type="molecule type" value="Genomic_DNA"/>
</dbReference>
<reference evidence="3" key="2">
    <citation type="journal article" date="2021" name="PeerJ">
        <title>Extensive microbial diversity within the chicken gut microbiome revealed by metagenomics and culture.</title>
        <authorList>
            <person name="Gilroy R."/>
            <person name="Ravi A."/>
            <person name="Getino M."/>
            <person name="Pursley I."/>
            <person name="Horton D.L."/>
            <person name="Alikhan N.F."/>
            <person name="Baker D."/>
            <person name="Gharbi K."/>
            <person name="Hall N."/>
            <person name="Watson M."/>
            <person name="Adriaenssens E.M."/>
            <person name="Foster-Nyarko E."/>
            <person name="Jarju S."/>
            <person name="Secka A."/>
            <person name="Antonio M."/>
            <person name="Oren A."/>
            <person name="Chaudhuri R.R."/>
            <person name="La Ragione R."/>
            <person name="Hildebrand F."/>
            <person name="Pallen M.J."/>
        </authorList>
    </citation>
    <scope>NUCLEOTIDE SEQUENCE</scope>
    <source>
        <strain evidence="3">CHK154-7741</strain>
    </source>
</reference>
<dbReference type="GO" id="GO:0046872">
    <property type="term" value="F:metal ion binding"/>
    <property type="evidence" value="ECO:0007669"/>
    <property type="project" value="InterPro"/>
</dbReference>
<dbReference type="InterPro" id="IPR050361">
    <property type="entry name" value="MPP/UQCRC_Complex"/>
</dbReference>
<feature type="domain" description="Peptidase M16 N-terminal" evidence="1">
    <location>
        <begin position="31"/>
        <end position="148"/>
    </location>
</feature>
<comment type="caution">
    <text evidence="3">The sequence shown here is derived from an EMBL/GenBank/DDBJ whole genome shotgun (WGS) entry which is preliminary data.</text>
</comment>
<reference evidence="3" key="1">
    <citation type="submission" date="2020-10" db="EMBL/GenBank/DDBJ databases">
        <authorList>
            <person name="Gilroy R."/>
        </authorList>
    </citation>
    <scope>NUCLEOTIDE SEQUENCE</scope>
    <source>
        <strain evidence="3">CHK154-7741</strain>
    </source>
</reference>
<dbReference type="Gene3D" id="3.30.830.10">
    <property type="entry name" value="Metalloenzyme, LuxS/M16 peptidase-like"/>
    <property type="match status" value="2"/>
</dbReference>
<dbReference type="SUPFAM" id="SSF63411">
    <property type="entry name" value="LuxS/MPP-like metallohydrolase"/>
    <property type="match status" value="2"/>
</dbReference>
<dbReference type="Proteomes" id="UP000886748">
    <property type="component" value="Unassembled WGS sequence"/>
</dbReference>
<dbReference type="InterPro" id="IPR011765">
    <property type="entry name" value="Pept_M16_N"/>
</dbReference>
<dbReference type="Pfam" id="PF05193">
    <property type="entry name" value="Peptidase_M16_C"/>
    <property type="match status" value="1"/>
</dbReference>
<evidence type="ECO:0000259" key="1">
    <source>
        <dbReference type="Pfam" id="PF00675"/>
    </source>
</evidence>
<dbReference type="PANTHER" id="PTHR11851:SF224">
    <property type="entry name" value="PROCESSING PROTEASE"/>
    <property type="match status" value="1"/>
</dbReference>
<dbReference type="InterPro" id="IPR007863">
    <property type="entry name" value="Peptidase_M16_C"/>
</dbReference>
<name>A0A9D1MYW5_9CLOT</name>
<dbReference type="InterPro" id="IPR011249">
    <property type="entry name" value="Metalloenz_LuxS/M16"/>
</dbReference>